<proteinExistence type="inferred from homology"/>
<keyword evidence="4 6" id="KW-0067">ATP-binding</keyword>
<evidence type="ECO:0000256" key="8">
    <source>
        <dbReference type="SAM" id="MobiDB-lite"/>
    </source>
</evidence>
<dbReference type="PANTHER" id="PTHR24031">
    <property type="entry name" value="RNA HELICASE"/>
    <property type="match status" value="1"/>
</dbReference>
<dbReference type="Pfam" id="PF13959">
    <property type="entry name" value="CTE_SPB4"/>
    <property type="match status" value="1"/>
</dbReference>
<dbReference type="Pfam" id="PF00271">
    <property type="entry name" value="Helicase_C"/>
    <property type="match status" value="1"/>
</dbReference>
<gene>
    <name evidence="11" type="ORF">CVLEPA_LOCUS16210</name>
</gene>
<reference evidence="11 12" key="1">
    <citation type="submission" date="2024-02" db="EMBL/GenBank/DDBJ databases">
        <authorList>
            <person name="Daric V."/>
            <person name="Darras S."/>
        </authorList>
    </citation>
    <scope>NUCLEOTIDE SEQUENCE [LARGE SCALE GENOMIC DNA]</scope>
</reference>
<dbReference type="SUPFAM" id="SSF52540">
    <property type="entry name" value="P-loop containing nucleoside triphosphate hydrolases"/>
    <property type="match status" value="1"/>
</dbReference>
<feature type="compositionally biased region" description="Basic residues" evidence="8">
    <location>
        <begin position="677"/>
        <end position="687"/>
    </location>
</feature>
<dbReference type="Pfam" id="PF00270">
    <property type="entry name" value="DEAD"/>
    <property type="match status" value="1"/>
</dbReference>
<comment type="caution">
    <text evidence="11">The sequence shown here is derived from an EMBL/GenBank/DDBJ whole genome shotgun (WGS) entry which is preliminary data.</text>
</comment>
<dbReference type="InterPro" id="IPR001650">
    <property type="entry name" value="Helicase_C-like"/>
</dbReference>
<evidence type="ECO:0000259" key="10">
    <source>
        <dbReference type="PROSITE" id="PS51194"/>
    </source>
</evidence>
<dbReference type="PROSITE" id="PS51192">
    <property type="entry name" value="HELICASE_ATP_BIND_1"/>
    <property type="match status" value="1"/>
</dbReference>
<dbReference type="InterPro" id="IPR011545">
    <property type="entry name" value="DEAD/DEAH_box_helicase_dom"/>
</dbReference>
<dbReference type="PROSITE" id="PS00039">
    <property type="entry name" value="DEAD_ATP_HELICASE"/>
    <property type="match status" value="1"/>
</dbReference>
<dbReference type="EC" id="3.6.4.13" evidence="7"/>
<dbReference type="PROSITE" id="PS51194">
    <property type="entry name" value="HELICASE_CTER"/>
    <property type="match status" value="1"/>
</dbReference>
<dbReference type="CDD" id="cd18787">
    <property type="entry name" value="SF2_C_DEAD"/>
    <property type="match status" value="1"/>
</dbReference>
<feature type="region of interest" description="Disordered" evidence="8">
    <location>
        <begin position="654"/>
        <end position="688"/>
    </location>
</feature>
<feature type="domain" description="Helicase ATP-binding" evidence="9">
    <location>
        <begin position="159"/>
        <end position="341"/>
    </location>
</feature>
<dbReference type="SMART" id="SM00487">
    <property type="entry name" value="DEXDc"/>
    <property type="match status" value="1"/>
</dbReference>
<keyword evidence="2 6" id="KW-0378">Hydrolase</keyword>
<dbReference type="EMBL" id="CAWYQH010000098">
    <property type="protein sequence ID" value="CAK8685051.1"/>
    <property type="molecule type" value="Genomic_DNA"/>
</dbReference>
<feature type="domain" description="Helicase C-terminal" evidence="10">
    <location>
        <begin position="385"/>
        <end position="550"/>
    </location>
</feature>
<evidence type="ECO:0000256" key="4">
    <source>
        <dbReference type="ARBA" id="ARBA00022840"/>
    </source>
</evidence>
<comment type="similarity">
    <text evidence="6">Belongs to the DEAD box helicase family.</text>
</comment>
<keyword evidence="3 6" id="KW-0347">Helicase</keyword>
<comment type="catalytic activity">
    <reaction evidence="7">
        <text>ATP + H2O = ADP + phosphate + H(+)</text>
        <dbReference type="Rhea" id="RHEA:13065"/>
        <dbReference type="ChEBI" id="CHEBI:15377"/>
        <dbReference type="ChEBI" id="CHEBI:15378"/>
        <dbReference type="ChEBI" id="CHEBI:30616"/>
        <dbReference type="ChEBI" id="CHEBI:43474"/>
        <dbReference type="ChEBI" id="CHEBI:456216"/>
        <dbReference type="EC" id="3.6.4.13"/>
    </reaction>
</comment>
<accession>A0ABP0G2M1</accession>
<dbReference type="InterPro" id="IPR025313">
    <property type="entry name" value="SPB4-like_CTE"/>
</dbReference>
<dbReference type="InterPro" id="IPR014001">
    <property type="entry name" value="Helicase_ATP-bd"/>
</dbReference>
<evidence type="ECO:0000313" key="12">
    <source>
        <dbReference type="Proteomes" id="UP001642483"/>
    </source>
</evidence>
<dbReference type="Gene3D" id="3.40.50.300">
    <property type="entry name" value="P-loop containing nucleotide triphosphate hydrolases"/>
    <property type="match status" value="2"/>
</dbReference>
<evidence type="ECO:0000256" key="7">
    <source>
        <dbReference type="RuleBase" id="RU365068"/>
    </source>
</evidence>
<evidence type="ECO:0000256" key="5">
    <source>
        <dbReference type="ARBA" id="ARBA00022884"/>
    </source>
</evidence>
<evidence type="ECO:0000256" key="1">
    <source>
        <dbReference type="ARBA" id="ARBA00022741"/>
    </source>
</evidence>
<keyword evidence="1 6" id="KW-0547">Nucleotide-binding</keyword>
<evidence type="ECO:0000259" key="9">
    <source>
        <dbReference type="PROSITE" id="PS51192"/>
    </source>
</evidence>
<dbReference type="InterPro" id="IPR027417">
    <property type="entry name" value="P-loop_NTPase"/>
</dbReference>
<keyword evidence="5 7" id="KW-0694">RNA-binding</keyword>
<evidence type="ECO:0000256" key="6">
    <source>
        <dbReference type="RuleBase" id="RU000492"/>
    </source>
</evidence>
<comment type="function">
    <text evidence="7">RNA helicase.</text>
</comment>
<protein>
    <recommendedName>
        <fullName evidence="7">ATP-dependent RNA helicase</fullName>
        <ecNumber evidence="7">3.6.4.13</ecNumber>
    </recommendedName>
</protein>
<dbReference type="InterPro" id="IPR000629">
    <property type="entry name" value="RNA-helicase_DEAD-box_CS"/>
</dbReference>
<dbReference type="SMART" id="SM00490">
    <property type="entry name" value="HELICc"/>
    <property type="match status" value="1"/>
</dbReference>
<keyword evidence="12" id="KW-1185">Reference proteome</keyword>
<dbReference type="Proteomes" id="UP001642483">
    <property type="component" value="Unassembled WGS sequence"/>
</dbReference>
<dbReference type="SMART" id="SM01178">
    <property type="entry name" value="DUF4217"/>
    <property type="match status" value="1"/>
</dbReference>
<evidence type="ECO:0000313" key="11">
    <source>
        <dbReference type="EMBL" id="CAK8685051.1"/>
    </source>
</evidence>
<evidence type="ECO:0000256" key="2">
    <source>
        <dbReference type="ARBA" id="ARBA00022801"/>
    </source>
</evidence>
<sequence>MTEELTLNIVAGNGFPVTSKRNKFVGKVGKSRKQRIEARRKFKKKLLKFGFVKPSQNLKSEVTKTDTTVSEDITLSEHTEKENKARVFKKEKTKLTHSLFVGNPIVPYLDIPKYESKAKTTKFANCESFAELNIHQGVKSYVLEKMQIKSMTTVQSKAIPVLLDGKDAMIRSETGSGKSLTYALPMVHNLQAIIPPISRKDGLTAIVLVPTRELALQTFQLFQRLTLPVRRIVATCIIGGQKRKTEKACLRKGCNIVVSTPGRFVDHIENTACMCLKNIRWVVFDEADRLLDMGFRKDIEKVLFNIEANSEHARQVVLLSATLTTGVEDLTSLALKDPVRIVVKSEDKAKAISDFIDPLTSLKVDIVPLPKQLIQYVTIVPSKLRLVTLLAFIKSSCLNIQNQKVLIFLSCRDSVSFHHVLLKNYIGQEGMELNDNFSCIALHGGMSQPERTSSVIKFKHAKYGVLLCTDVAARGLDIPNVDWVVQYTSPGNPVEYIHRVGRTARAGHKGNALLFLTPAEAAYASLLQRFDITVQERKMEEILCGLLEKSVKNMQYNVRLQMAKEQASDIHSALEEQVQGDQKLKRTAAKAFIAYVRAYATYPSSLKHIFHVKSLQLGHVAKSFALKNAPRETKRIANGIDIHKKKKILNQVKKSTRQTTLKLQDKSQEDNHERIQKSRQPKTKPIKHPIVSKYDLMSEFSSGLETVNFSKKRKIKL</sequence>
<name>A0ABP0G2M1_CLALP</name>
<feature type="compositionally biased region" description="Basic and acidic residues" evidence="8">
    <location>
        <begin position="663"/>
        <end position="676"/>
    </location>
</feature>
<comment type="domain">
    <text evidence="7">The Q motif is unique to and characteristic of the DEAD box family of RNA helicases and controls ATP binding and hydrolysis.</text>
</comment>
<organism evidence="11 12">
    <name type="scientific">Clavelina lepadiformis</name>
    <name type="common">Light-bulb sea squirt</name>
    <name type="synonym">Ascidia lepadiformis</name>
    <dbReference type="NCBI Taxonomy" id="159417"/>
    <lineage>
        <taxon>Eukaryota</taxon>
        <taxon>Metazoa</taxon>
        <taxon>Chordata</taxon>
        <taxon>Tunicata</taxon>
        <taxon>Ascidiacea</taxon>
        <taxon>Aplousobranchia</taxon>
        <taxon>Clavelinidae</taxon>
        <taxon>Clavelina</taxon>
    </lineage>
</organism>
<evidence type="ECO:0000256" key="3">
    <source>
        <dbReference type="ARBA" id="ARBA00022806"/>
    </source>
</evidence>